<dbReference type="InterPro" id="IPR027417">
    <property type="entry name" value="P-loop_NTPase"/>
</dbReference>
<gene>
    <name evidence="2" type="ORF">DEJ48_10420</name>
</gene>
<dbReference type="Gene3D" id="1.25.40.10">
    <property type="entry name" value="Tetratricopeptide repeat domain"/>
    <property type="match status" value="2"/>
</dbReference>
<dbReference type="Pfam" id="PF25199">
    <property type="entry name" value="nSTAND_NTPase5"/>
    <property type="match status" value="1"/>
</dbReference>
<dbReference type="Proteomes" id="UP000322927">
    <property type="component" value="Chromosome"/>
</dbReference>
<dbReference type="Gene3D" id="2.40.10.10">
    <property type="entry name" value="Trypsin-like serine proteases"/>
    <property type="match status" value="1"/>
</dbReference>
<dbReference type="AlphaFoldDB" id="A0A5P2BTF5"/>
<sequence>MQETRRTAVVRAAGQGSGHLLAPRLVLTAQHVLGGRTDATVQVPGSDPVSCRVVWSRSDGPYDSALLLAEQDLTRDLAPVRWGRLVTQDPADTWIRGYTGHSGRTGTLGSTSFVGVLDPMEAVESDRYVLSLTGTPPVGPERVSPWAGLSGGAVWCAGTLVGVAVADLPGWQHSRIEAVPSYVLFADEAFRELVRLHTGATIHLEPAEFADHTESVEPLVPRSAATLLHPRAETVRFTGRRELLDEMVAWSTADDDLSMAVLTGAGGAGKTRLARELGHRVAAERYAVVHLRRGSGPDQHRLLAGTTAPVLLVIDYAESRVEEVGELLRLLGRSTSGVPLRVLLVARALGQWWDELRSLGGAEAADTTARARRWSILDTASLGVAEDEIFRTAVADLTRGAAALGLPVAAGSPHDMLPEPPGTPRRPHRTVLDIHMAALASVLAPSAGPPVRDAQEALIGHESAYWRETSRRAPLGALGDAALRNAVVTATLVGPVPGARAHAMLARVPRVGDHPESVRRAVADWLHELYPRPDSADGGTTWQWGPLQPDPLGEFLVGRRVAAEPEILLRLLPVLDGQETVNALLVLSRAAAQTESEPLADVLRTAVRSRPAHLAPLLVAAGTRSAEPAILIAALDQILVEELLPPGRLLDLAARIPPLTRALSSWSVRLHEKLLEVEPEPSAADPHRERAGTLHNLAGRQLGAHRNQEALETATSGLRLLDTEGAGGFGDVLRGLLLHDRATALGRLGRFDEAVRDGRQSVAQFVALQVTGGKNQSFAPLGLGAVLNNLSRHLAETGDDEAALAAARRSVDTRRELAADDVTLLPDLARSLSTLTTRLYEAGDLAAAMEAANESLSVRRRAAQDHPDAYLEELASILRNRARVLVDLGDLVGALEDVREDAAIRRQLAHSGPPRSRVQLVHALNKLVDLRLRIGSPSEAVEAAVEATGLARRLVAEDGRRHLPLLGISFLVQTRSLLHASQASVAYRVNIKAAQVFRTVHRENPADYEGLLDALANQAHFMSAAERPKEEEQAAAESVALLAGLPAELRDELRAETAAAHEYHAQTLIALHRPEAAQEACDAALALYRELEREDPGSCTERLEKVAALRDAAAS</sequence>
<proteinExistence type="predicted"/>
<dbReference type="EMBL" id="CP029192">
    <property type="protein sequence ID" value="QES33744.1"/>
    <property type="molecule type" value="Genomic_DNA"/>
</dbReference>
<dbReference type="InterPro" id="IPR043504">
    <property type="entry name" value="Peptidase_S1_PA_chymotrypsin"/>
</dbReference>
<evidence type="ECO:0000313" key="2">
    <source>
        <dbReference type="EMBL" id="QES33744.1"/>
    </source>
</evidence>
<name>A0A5P2BTF5_STRVZ</name>
<reference evidence="2 3" key="1">
    <citation type="submission" date="2018-05" db="EMBL/GenBank/DDBJ databases">
        <title>Streptomyces venezuelae.</title>
        <authorList>
            <person name="Kim W."/>
            <person name="Lee N."/>
            <person name="Cho B.-K."/>
        </authorList>
    </citation>
    <scope>NUCLEOTIDE SEQUENCE [LARGE SCALE GENOMIC DNA]</scope>
    <source>
        <strain evidence="2 3">ATCC 14584</strain>
    </source>
</reference>
<protein>
    <recommendedName>
        <fullName evidence="1">Novel STAND NTPase 5 domain-containing protein</fullName>
    </recommendedName>
</protein>
<dbReference type="InterPro" id="IPR011990">
    <property type="entry name" value="TPR-like_helical_dom_sf"/>
</dbReference>
<evidence type="ECO:0000313" key="3">
    <source>
        <dbReference type="Proteomes" id="UP000322927"/>
    </source>
</evidence>
<dbReference type="Gene3D" id="3.40.50.300">
    <property type="entry name" value="P-loop containing nucleotide triphosphate hydrolases"/>
    <property type="match status" value="1"/>
</dbReference>
<dbReference type="SUPFAM" id="SSF52540">
    <property type="entry name" value="P-loop containing nucleoside triphosphate hydrolases"/>
    <property type="match status" value="1"/>
</dbReference>
<feature type="domain" description="Novel STAND NTPase 5" evidence="1">
    <location>
        <begin position="239"/>
        <end position="348"/>
    </location>
</feature>
<accession>A0A5P2BTF5</accession>
<dbReference type="InterPro" id="IPR009003">
    <property type="entry name" value="Peptidase_S1_PA"/>
</dbReference>
<dbReference type="Pfam" id="PF13374">
    <property type="entry name" value="TPR_10"/>
    <property type="match status" value="1"/>
</dbReference>
<dbReference type="InterPro" id="IPR057574">
    <property type="entry name" value="nSTAND_NTPase5_dom"/>
</dbReference>
<dbReference type="OrthoDB" id="3218567at2"/>
<dbReference type="RefSeq" id="WP_150215874.1">
    <property type="nucleotide sequence ID" value="NZ_CP029192.1"/>
</dbReference>
<dbReference type="SUPFAM" id="SSF48452">
    <property type="entry name" value="TPR-like"/>
    <property type="match status" value="2"/>
</dbReference>
<dbReference type="SUPFAM" id="SSF50494">
    <property type="entry name" value="Trypsin-like serine proteases"/>
    <property type="match status" value="1"/>
</dbReference>
<organism evidence="2 3">
    <name type="scientific">Streptomyces venezuelae</name>
    <dbReference type="NCBI Taxonomy" id="54571"/>
    <lineage>
        <taxon>Bacteria</taxon>
        <taxon>Bacillati</taxon>
        <taxon>Actinomycetota</taxon>
        <taxon>Actinomycetes</taxon>
        <taxon>Kitasatosporales</taxon>
        <taxon>Streptomycetaceae</taxon>
        <taxon>Streptomyces</taxon>
    </lineage>
</organism>
<evidence type="ECO:0000259" key="1">
    <source>
        <dbReference type="Pfam" id="PF25199"/>
    </source>
</evidence>